<evidence type="ECO:0000313" key="2">
    <source>
        <dbReference type="EMBL" id="WIM06683.1"/>
    </source>
</evidence>
<dbReference type="InterPro" id="IPR042259">
    <property type="entry name" value="Raco-like_middle_sf"/>
</dbReference>
<dbReference type="PROSITE" id="PS51085">
    <property type="entry name" value="2FE2S_FER_2"/>
    <property type="match status" value="1"/>
</dbReference>
<organism evidence="2">
    <name type="scientific">Candidatus Nitricoxidivorans perseverans</name>
    <dbReference type="NCBI Taxonomy" id="2975601"/>
    <lineage>
        <taxon>Bacteria</taxon>
        <taxon>Pseudomonadati</taxon>
        <taxon>Pseudomonadota</taxon>
        <taxon>Betaproteobacteria</taxon>
        <taxon>Nitrosomonadales</taxon>
        <taxon>Sterolibacteriaceae</taxon>
        <taxon>Candidatus Nitricoxidivorans</taxon>
    </lineage>
</organism>
<dbReference type="CDD" id="cd00207">
    <property type="entry name" value="fer2"/>
    <property type="match status" value="1"/>
</dbReference>
<dbReference type="InterPro" id="IPR012675">
    <property type="entry name" value="Beta-grasp_dom_sf"/>
</dbReference>
<dbReference type="Gene3D" id="3.10.20.30">
    <property type="match status" value="1"/>
</dbReference>
<evidence type="ECO:0000259" key="1">
    <source>
        <dbReference type="PROSITE" id="PS51085"/>
    </source>
</evidence>
<dbReference type="InterPro" id="IPR001041">
    <property type="entry name" value="2Fe-2S_ferredoxin-type"/>
</dbReference>
<dbReference type="InterPro" id="IPR036010">
    <property type="entry name" value="2Fe-2S_ferredoxin-like_sf"/>
</dbReference>
<dbReference type="InterPro" id="IPR041414">
    <property type="entry name" value="Raco-like_middle"/>
</dbReference>
<dbReference type="InterPro" id="IPR043129">
    <property type="entry name" value="ATPase_NBD"/>
</dbReference>
<protein>
    <submittedName>
        <fullName evidence="2">ASKHA domain-containing protein</fullName>
    </submittedName>
</protein>
<name>A0AA49FN99_9PROT</name>
<dbReference type="AlphaFoldDB" id="A0AA49FN99"/>
<feature type="domain" description="2Fe-2S ferredoxin-type" evidence="1">
    <location>
        <begin position="5"/>
        <end position="99"/>
    </location>
</feature>
<dbReference type="Pfam" id="PF14574">
    <property type="entry name" value="RACo_C_ter"/>
    <property type="match status" value="1"/>
</dbReference>
<dbReference type="SUPFAM" id="SSF53067">
    <property type="entry name" value="Actin-like ATPase domain"/>
    <property type="match status" value="1"/>
</dbReference>
<dbReference type="SUPFAM" id="SSF54292">
    <property type="entry name" value="2Fe-2S ferredoxin-like"/>
    <property type="match status" value="1"/>
</dbReference>
<dbReference type="PANTHER" id="PTHR42895:SF2">
    <property type="entry name" value="IRON-SULFUR CLUSTER PROTEIN"/>
    <property type="match status" value="1"/>
</dbReference>
<dbReference type="Pfam" id="PF00111">
    <property type="entry name" value="Fer2"/>
    <property type="match status" value="1"/>
</dbReference>
<proteinExistence type="predicted"/>
<dbReference type="Proteomes" id="UP001234916">
    <property type="component" value="Chromosome"/>
</dbReference>
<dbReference type="Pfam" id="PF17651">
    <property type="entry name" value="Raco_middle"/>
    <property type="match status" value="1"/>
</dbReference>
<dbReference type="KEGG" id="npv:OHM77_05300"/>
<dbReference type="GO" id="GO:0051536">
    <property type="term" value="F:iron-sulfur cluster binding"/>
    <property type="evidence" value="ECO:0007669"/>
    <property type="project" value="InterPro"/>
</dbReference>
<dbReference type="PANTHER" id="PTHR42895">
    <property type="entry name" value="IRON-SULFUR CLUSTER-BINDING PROTEIN-RELATED"/>
    <property type="match status" value="1"/>
</dbReference>
<gene>
    <name evidence="2" type="ORF">OHM77_05300</name>
</gene>
<accession>A0AA49FN99</accession>
<reference evidence="2" key="1">
    <citation type="journal article" date="2023" name="Nat. Microbiol.">
        <title>Enrichment and characterization of a nitric oxide-reducing microbial community in a continuous bioreactor.</title>
        <authorList>
            <person name="Garrido-Amador P."/>
            <person name="Stortenbeker N."/>
            <person name="Wessels H.J.C.T."/>
            <person name="Speth D.R."/>
            <person name="Garcia-Heredia I."/>
            <person name="Kartal B."/>
        </authorList>
    </citation>
    <scope>NUCLEOTIDE SEQUENCE</scope>
    <source>
        <strain evidence="2">MAG1</strain>
    </source>
</reference>
<dbReference type="InterPro" id="IPR052911">
    <property type="entry name" value="Corrinoid_activation_enz"/>
</dbReference>
<sequence length="533" mass="54610">MTAVPVITALFDGKCHRLTFDPGPSLRDILDATDYRVRSACPGLGACGLCRVRWLAGDGGPITPAEWLQLGDAPLAEGLRLACQCRPGGDATVELLSLAAPSDWHVPPAGLISAAALSPASDRALPSGIAHPLGVAVDVGTSHLTIAVSDLSSGRPLALRFGRNPQGRYGADVVTRLVAAEDPAVAARLAAAVREAIGAALADVGAREGLDLHRIGRVAIVGNTAMLALLAGRNHQLLLQPSQWTRPLDCAPADAAWASDWGIAAEADIEAEPPLGGFVGSDLLAGLVATRLTEGRAPAAFIDFGTNSEIALWTGEQLWVTAAAGGPAFETGPGRAGMPAEPGAVYRVTFDGAGRPACAILAGDRARGLCGSGLVDLVAGLRRAGTLTATGKFSGGEASYPLSAGDQTLSLDWRDVDALQRAKGAIGAGIAVLCSRAGVASADLRRVVAAGLFGRYLDVANAQAIGLLPDVAADRVELAGNTALAGAVGLLLSRRAREEAARCRAGARLVNLAREPGFDEAFLENLYLQPMVS</sequence>
<dbReference type="InterPro" id="IPR027980">
    <property type="entry name" value="RACo_C"/>
</dbReference>
<dbReference type="EMBL" id="CP107246">
    <property type="protein sequence ID" value="WIM06683.1"/>
    <property type="molecule type" value="Genomic_DNA"/>
</dbReference>
<dbReference type="Gene3D" id="3.30.420.480">
    <property type="entry name" value="Domain of unknown function (DUF4445)"/>
    <property type="match status" value="1"/>
</dbReference>